<sequence>MHKLNRNERRNETENENFPSTRWNV</sequence>
<gene>
    <name evidence="2" type="ORF">CLUMA_CG010072</name>
</gene>
<reference evidence="2 3" key="1">
    <citation type="submission" date="2015-04" db="EMBL/GenBank/DDBJ databases">
        <authorList>
            <person name="Syromyatnikov M.Y."/>
            <person name="Popov V.N."/>
        </authorList>
    </citation>
    <scope>NUCLEOTIDE SEQUENCE [LARGE SCALE GENOMIC DNA]</scope>
</reference>
<name>A0A1J1IBB4_9DIPT</name>
<protein>
    <submittedName>
        <fullName evidence="2">CLUMA_CG010072, isoform A</fullName>
    </submittedName>
</protein>
<dbReference type="AlphaFoldDB" id="A0A1J1IBB4"/>
<dbReference type="EMBL" id="CVRI01000044">
    <property type="protein sequence ID" value="CRK96844.1"/>
    <property type="molecule type" value="Genomic_DNA"/>
</dbReference>
<organism evidence="2 3">
    <name type="scientific">Clunio marinus</name>
    <dbReference type="NCBI Taxonomy" id="568069"/>
    <lineage>
        <taxon>Eukaryota</taxon>
        <taxon>Metazoa</taxon>
        <taxon>Ecdysozoa</taxon>
        <taxon>Arthropoda</taxon>
        <taxon>Hexapoda</taxon>
        <taxon>Insecta</taxon>
        <taxon>Pterygota</taxon>
        <taxon>Neoptera</taxon>
        <taxon>Endopterygota</taxon>
        <taxon>Diptera</taxon>
        <taxon>Nematocera</taxon>
        <taxon>Chironomoidea</taxon>
        <taxon>Chironomidae</taxon>
        <taxon>Clunio</taxon>
    </lineage>
</organism>
<keyword evidence="3" id="KW-1185">Reference proteome</keyword>
<proteinExistence type="predicted"/>
<accession>A0A1J1IBB4</accession>
<dbReference type="Proteomes" id="UP000183832">
    <property type="component" value="Unassembled WGS sequence"/>
</dbReference>
<evidence type="ECO:0000256" key="1">
    <source>
        <dbReference type="SAM" id="MobiDB-lite"/>
    </source>
</evidence>
<evidence type="ECO:0000313" key="2">
    <source>
        <dbReference type="EMBL" id="CRK96844.1"/>
    </source>
</evidence>
<feature type="region of interest" description="Disordered" evidence="1">
    <location>
        <begin position="1"/>
        <end position="25"/>
    </location>
</feature>
<feature type="compositionally biased region" description="Basic and acidic residues" evidence="1">
    <location>
        <begin position="1"/>
        <end position="13"/>
    </location>
</feature>
<evidence type="ECO:0000313" key="3">
    <source>
        <dbReference type="Proteomes" id="UP000183832"/>
    </source>
</evidence>